<dbReference type="GO" id="GO:0016787">
    <property type="term" value="F:hydrolase activity"/>
    <property type="evidence" value="ECO:0007669"/>
    <property type="project" value="InterPro"/>
</dbReference>
<dbReference type="RefSeq" id="WP_127338311.1">
    <property type="nucleotide sequence ID" value="NZ_QWDM01000006.1"/>
</dbReference>
<proteinExistence type="predicted"/>
<sequence>MKTTYILSFLFLSVSIFAQQPEIPASYSNIHYDKDNQLYFEDNGKKYFAANAQTEYSIQKLLGKPSGTNSGVVLDFGNLKGSVTYGLIPYGKAPHPLPVYRFTQALIEGKAEINMVDAFKYPYDFVGWKENGFLTLGYRVADNNGMILFDGVVSLSGTGPFQVLPAIYEGPFVSNLTDTGVVVWCKTTLPVQAQIEIDGKIYRDDVPKIHHEWQINTLKSNQKYEYKVTYGLLSQSYHVTTALKKGSRQCFIFGYTSDSRHATGGGERKVYGANAYIMKKIAALAYKENAAFVQFTGDMINGYLSSKEEQHLQYTNWKKSIEPFWHYMPFNVGMGNHEALGYVFEDESGKSKGFIDRFPFGTESAEAVFAEAFVNPISGLISEDDNKYDTNKEQIDFPSYAESVFYYTYGNTAMVVLNSNYWYAPSLSKQTATSGGLHGYIMDNQLDWLRKTIQKLEKDKDIDHIFVTQHTPAFPNGGHSKDDMWYSGDNTKRPWIGGKPVEKGIIERRDEYLDILINESKKTVAILTGDEHNYNWLTLTHEVPIYPEGYPSKKLNVSRSIYQINNGAAGAPYYAQEVLPWSKFTQSFSVENALCLFYVNGKRITMKVYNPDTLNLIDELEIK</sequence>
<protein>
    <recommendedName>
        <fullName evidence="2">Calcineurin-like phosphoesterase domain-containing protein</fullName>
    </recommendedName>
</protein>
<name>A0A434A769_9FLAO</name>
<keyword evidence="4" id="KW-1185">Reference proteome</keyword>
<reference evidence="4" key="1">
    <citation type="journal article" date="2019" name="Syst. Appl. Microbiol.">
        <title>Flavobacterium circumlabens sp. nov. and Flavobacterium cupreum sp. nov., two psychrotrophic species isolated from Antarctic environmental samples.</title>
        <authorList>
            <person name="Kralova S."/>
            <person name="Busse H.-J."/>
            <person name="Svec P."/>
            <person name="Maslanova I."/>
            <person name="Stankova E."/>
            <person name="Bartak M."/>
            <person name="Sedlacek I."/>
        </authorList>
    </citation>
    <scope>NUCLEOTIDE SEQUENCE [LARGE SCALE GENOMIC DNA]</scope>
    <source>
        <strain evidence="4">CCM 8825</strain>
    </source>
</reference>
<evidence type="ECO:0000259" key="2">
    <source>
        <dbReference type="Pfam" id="PF00149"/>
    </source>
</evidence>
<gene>
    <name evidence="3" type="ORF">D0817_10390</name>
</gene>
<dbReference type="OrthoDB" id="7051823at2"/>
<dbReference type="Pfam" id="PF00149">
    <property type="entry name" value="Metallophos"/>
    <property type="match status" value="1"/>
</dbReference>
<organism evidence="3 4">
    <name type="scientific">Flavobacterium cupreum</name>
    <dbReference type="NCBI Taxonomy" id="2133766"/>
    <lineage>
        <taxon>Bacteria</taxon>
        <taxon>Pseudomonadati</taxon>
        <taxon>Bacteroidota</taxon>
        <taxon>Flavobacteriia</taxon>
        <taxon>Flavobacteriales</taxon>
        <taxon>Flavobacteriaceae</taxon>
        <taxon>Flavobacterium</taxon>
    </lineage>
</organism>
<dbReference type="InterPro" id="IPR029052">
    <property type="entry name" value="Metallo-depent_PP-like"/>
</dbReference>
<feature type="domain" description="Calcineurin-like phosphoesterase" evidence="2">
    <location>
        <begin position="274"/>
        <end position="481"/>
    </location>
</feature>
<dbReference type="SUPFAM" id="SSF56300">
    <property type="entry name" value="Metallo-dependent phosphatases"/>
    <property type="match status" value="1"/>
</dbReference>
<evidence type="ECO:0000256" key="1">
    <source>
        <dbReference type="SAM" id="SignalP"/>
    </source>
</evidence>
<dbReference type="InterPro" id="IPR051918">
    <property type="entry name" value="STPP_CPPED1"/>
</dbReference>
<evidence type="ECO:0000313" key="3">
    <source>
        <dbReference type="EMBL" id="RUT70223.1"/>
    </source>
</evidence>
<comment type="caution">
    <text evidence="3">The sequence shown here is derived from an EMBL/GenBank/DDBJ whole genome shotgun (WGS) entry which is preliminary data.</text>
</comment>
<dbReference type="EMBL" id="QWDM01000006">
    <property type="protein sequence ID" value="RUT70223.1"/>
    <property type="molecule type" value="Genomic_DNA"/>
</dbReference>
<accession>A0A434A769</accession>
<dbReference type="Proteomes" id="UP000288102">
    <property type="component" value="Unassembled WGS sequence"/>
</dbReference>
<dbReference type="PANTHER" id="PTHR43143">
    <property type="entry name" value="METALLOPHOSPHOESTERASE, CALCINEURIN SUPERFAMILY"/>
    <property type="match status" value="1"/>
</dbReference>
<feature type="chain" id="PRO_5019272265" description="Calcineurin-like phosphoesterase domain-containing protein" evidence="1">
    <location>
        <begin position="19"/>
        <end position="623"/>
    </location>
</feature>
<feature type="signal peptide" evidence="1">
    <location>
        <begin position="1"/>
        <end position="18"/>
    </location>
</feature>
<dbReference type="AlphaFoldDB" id="A0A434A769"/>
<evidence type="ECO:0000313" key="4">
    <source>
        <dbReference type="Proteomes" id="UP000288102"/>
    </source>
</evidence>
<keyword evidence="1" id="KW-0732">Signal</keyword>
<dbReference type="PANTHER" id="PTHR43143:SF1">
    <property type="entry name" value="SERINE_THREONINE-PROTEIN PHOSPHATASE CPPED1"/>
    <property type="match status" value="1"/>
</dbReference>
<dbReference type="Gene3D" id="3.60.21.10">
    <property type="match status" value="1"/>
</dbReference>
<dbReference type="InterPro" id="IPR004843">
    <property type="entry name" value="Calcineurin-like_PHP"/>
</dbReference>